<evidence type="ECO:0000313" key="2">
    <source>
        <dbReference type="EMBL" id="KAJ5238454.1"/>
    </source>
</evidence>
<dbReference type="GeneID" id="83199673"/>
<comment type="similarity">
    <text evidence="1">Belongs to the glycosyltransferase 32 family.</text>
</comment>
<dbReference type="Gene3D" id="3.90.550.20">
    <property type="match status" value="1"/>
</dbReference>
<dbReference type="RefSeq" id="XP_058331373.1">
    <property type="nucleotide sequence ID" value="XM_058472370.1"/>
</dbReference>
<accession>A0A9W9P5X7</accession>
<reference evidence="2" key="1">
    <citation type="submission" date="2022-11" db="EMBL/GenBank/DDBJ databases">
        <authorList>
            <person name="Petersen C."/>
        </authorList>
    </citation>
    <scope>NUCLEOTIDE SEQUENCE</scope>
    <source>
        <strain evidence="2">IBT 19713</strain>
    </source>
</reference>
<dbReference type="Proteomes" id="UP001150941">
    <property type="component" value="Unassembled WGS sequence"/>
</dbReference>
<dbReference type="PANTHER" id="PTHR46830:SF2">
    <property type="entry name" value="ALPHA-1,4-N-ACETYLGLUCOSAMINYLTRANSFERASE"/>
    <property type="match status" value="1"/>
</dbReference>
<dbReference type="InterPro" id="IPR029044">
    <property type="entry name" value="Nucleotide-diphossugar_trans"/>
</dbReference>
<dbReference type="SUPFAM" id="SSF53448">
    <property type="entry name" value="Nucleotide-diphospho-sugar transferases"/>
    <property type="match status" value="1"/>
</dbReference>
<dbReference type="Pfam" id="PF04488">
    <property type="entry name" value="Gly_transf_sug"/>
    <property type="match status" value="1"/>
</dbReference>
<name>A0A9W9P5X7_9EURO</name>
<dbReference type="AlphaFoldDB" id="A0A9W9P5X7"/>
<dbReference type="OrthoDB" id="409543at2759"/>
<dbReference type="EMBL" id="JAPQKS010000003">
    <property type="protein sequence ID" value="KAJ5238454.1"/>
    <property type="molecule type" value="Genomic_DNA"/>
</dbReference>
<gene>
    <name evidence="2" type="ORF">N7468_003073</name>
</gene>
<organism evidence="2 3">
    <name type="scientific">Penicillium chermesinum</name>
    <dbReference type="NCBI Taxonomy" id="63820"/>
    <lineage>
        <taxon>Eukaryota</taxon>
        <taxon>Fungi</taxon>
        <taxon>Dikarya</taxon>
        <taxon>Ascomycota</taxon>
        <taxon>Pezizomycotina</taxon>
        <taxon>Eurotiomycetes</taxon>
        <taxon>Eurotiomycetidae</taxon>
        <taxon>Eurotiales</taxon>
        <taxon>Aspergillaceae</taxon>
        <taxon>Penicillium</taxon>
    </lineage>
</organism>
<sequence length="333" mass="38278">MARFSLGAKLIFFGLLAGALYATVTGIRRFGPLIDFSGDSSIESFNFEDTHEEHRCINSPPPPLNPIPNVVHLIWLDNHDLTFMNYLTIRSALISLAPEKIVLHHTSLNTNNKWFLKLKDHLTLVKHNINREYPQQVEENWQTNHISDILRLDILQQQGGIYLDMDVISLQPFAPLLHSEEDVVLGNAGGNRHGLGNGIILGRSGSIFIKHWRDRYKAFSKEQWNTQTITVPKQLSRTLPDEICSLSPSAFFWPTWTKRHLEYMHKPLTEKESQEFHETLAIFSGSMHPGQMAYHSWSQMASEYLNHLTPQKVGSEATRFNILVRRFVDWDNV</sequence>
<dbReference type="GO" id="GO:1901135">
    <property type="term" value="P:carbohydrate derivative metabolic process"/>
    <property type="evidence" value="ECO:0007669"/>
    <property type="project" value="UniProtKB-ARBA"/>
</dbReference>
<evidence type="ECO:0000313" key="3">
    <source>
        <dbReference type="Proteomes" id="UP001150941"/>
    </source>
</evidence>
<proteinExistence type="inferred from homology"/>
<keyword evidence="3" id="KW-1185">Reference proteome</keyword>
<comment type="caution">
    <text evidence="2">The sequence shown here is derived from an EMBL/GenBank/DDBJ whole genome shotgun (WGS) entry which is preliminary data.</text>
</comment>
<reference evidence="2" key="2">
    <citation type="journal article" date="2023" name="IMA Fungus">
        <title>Comparative genomic study of the Penicillium genus elucidates a diverse pangenome and 15 lateral gene transfer events.</title>
        <authorList>
            <person name="Petersen C."/>
            <person name="Sorensen T."/>
            <person name="Nielsen M.R."/>
            <person name="Sondergaard T.E."/>
            <person name="Sorensen J.L."/>
            <person name="Fitzpatrick D.A."/>
            <person name="Frisvad J.C."/>
            <person name="Nielsen K.L."/>
        </authorList>
    </citation>
    <scope>NUCLEOTIDE SEQUENCE</scope>
    <source>
        <strain evidence="2">IBT 19713</strain>
    </source>
</reference>
<evidence type="ECO:0000256" key="1">
    <source>
        <dbReference type="ARBA" id="ARBA00009003"/>
    </source>
</evidence>
<dbReference type="InterPro" id="IPR007577">
    <property type="entry name" value="GlycoTrfase_DXD_sugar-bd_CS"/>
</dbReference>
<dbReference type="PANTHER" id="PTHR46830">
    <property type="entry name" value="TRANSFERASE, PUTATIVE-RELATED"/>
    <property type="match status" value="1"/>
</dbReference>
<protein>
    <submittedName>
        <fullName evidence="2">Uncharacterized protein</fullName>
    </submittedName>
</protein>